<dbReference type="GO" id="GO:0015074">
    <property type="term" value="P:DNA integration"/>
    <property type="evidence" value="ECO:0007669"/>
    <property type="project" value="UniProtKB-KW"/>
</dbReference>
<dbReference type="InterPro" id="IPR013103">
    <property type="entry name" value="RVT_2"/>
</dbReference>
<evidence type="ECO:0000256" key="12">
    <source>
        <dbReference type="ARBA" id="ARBA00022908"/>
    </source>
</evidence>
<evidence type="ECO:0000256" key="4">
    <source>
        <dbReference type="ARBA" id="ARBA00022722"/>
    </source>
</evidence>
<evidence type="ECO:0000259" key="20">
    <source>
        <dbReference type="PROSITE" id="PS50994"/>
    </source>
</evidence>
<dbReference type="GO" id="GO:0005524">
    <property type="term" value="F:ATP binding"/>
    <property type="evidence" value="ECO:0007669"/>
    <property type="project" value="UniProtKB-KW"/>
</dbReference>
<keyword evidence="2" id="KW-1188">Viral release from host cell</keyword>
<dbReference type="SUPFAM" id="SSF57756">
    <property type="entry name" value="Retrovirus zinc finger-like domains"/>
    <property type="match status" value="1"/>
</dbReference>
<dbReference type="PROSITE" id="PS50158">
    <property type="entry name" value="ZF_CCHC"/>
    <property type="match status" value="1"/>
</dbReference>
<dbReference type="InterPro" id="IPR057670">
    <property type="entry name" value="SH3_retrovirus"/>
</dbReference>
<evidence type="ECO:0000256" key="15">
    <source>
        <dbReference type="ARBA" id="ARBA00023113"/>
    </source>
</evidence>
<feature type="domain" description="CCHC-type" evidence="19">
    <location>
        <begin position="233"/>
        <end position="249"/>
    </location>
</feature>
<gene>
    <name evidence="21" type="ORF">D917_00813</name>
</gene>
<dbReference type="Proteomes" id="UP000243006">
    <property type="component" value="Unassembled WGS sequence"/>
</dbReference>
<keyword evidence="18" id="KW-0862">Zinc</keyword>
<keyword evidence="7" id="KW-0064">Aspartyl protease</keyword>
<reference evidence="21 22" key="1">
    <citation type="submission" date="2015-04" db="EMBL/GenBank/DDBJ databases">
        <title>Draft genome of the roundworm Trichinella nativa.</title>
        <authorList>
            <person name="Mitreva M."/>
        </authorList>
    </citation>
    <scope>NUCLEOTIDE SEQUENCE [LARGE SCALE GENOMIC DNA]</scope>
    <source>
        <strain evidence="21 22">ISS45</strain>
    </source>
</reference>
<dbReference type="SUPFAM" id="SSF56672">
    <property type="entry name" value="DNA/RNA polymerases"/>
    <property type="match status" value="1"/>
</dbReference>
<dbReference type="GO" id="GO:0003887">
    <property type="term" value="F:DNA-directed DNA polymerase activity"/>
    <property type="evidence" value="ECO:0007669"/>
    <property type="project" value="UniProtKB-KW"/>
</dbReference>
<dbReference type="AlphaFoldDB" id="A0A1Y3E9R1"/>
<name>A0A1Y3E9R1_9BILA</name>
<dbReference type="Pfam" id="PF25597">
    <property type="entry name" value="SH3_retrovirus"/>
    <property type="match status" value="1"/>
</dbReference>
<keyword evidence="11" id="KW-0460">Magnesium</keyword>
<evidence type="ECO:0000256" key="10">
    <source>
        <dbReference type="ARBA" id="ARBA00022840"/>
    </source>
</evidence>
<evidence type="ECO:0000256" key="9">
    <source>
        <dbReference type="ARBA" id="ARBA00022801"/>
    </source>
</evidence>
<evidence type="ECO:0000256" key="5">
    <source>
        <dbReference type="ARBA" id="ARBA00022723"/>
    </source>
</evidence>
<evidence type="ECO:0000256" key="16">
    <source>
        <dbReference type="ARBA" id="ARBA00023172"/>
    </source>
</evidence>
<dbReference type="Gene3D" id="3.30.420.10">
    <property type="entry name" value="Ribonuclease H-like superfamily/Ribonuclease H"/>
    <property type="match status" value="1"/>
</dbReference>
<comment type="function">
    <text evidence="1">The aspartyl protease (PR) mediates the proteolytic cleavages of the Gag and Gag-Pol polyproteins after assembly of the VLP.</text>
</comment>
<dbReference type="Pfam" id="PF13976">
    <property type="entry name" value="gag_pre-integrs"/>
    <property type="match status" value="1"/>
</dbReference>
<dbReference type="GO" id="GO:0004190">
    <property type="term" value="F:aspartic-type endopeptidase activity"/>
    <property type="evidence" value="ECO:0007669"/>
    <property type="project" value="UniProtKB-KW"/>
</dbReference>
<keyword evidence="8" id="KW-0255">Endonuclease</keyword>
<dbReference type="EMBL" id="LVZM01023578">
    <property type="protein sequence ID" value="OUC39908.1"/>
    <property type="molecule type" value="Genomic_DNA"/>
</dbReference>
<proteinExistence type="predicted"/>
<dbReference type="GO" id="GO:0006310">
    <property type="term" value="P:DNA recombination"/>
    <property type="evidence" value="ECO:0007669"/>
    <property type="project" value="UniProtKB-KW"/>
</dbReference>
<evidence type="ECO:0000256" key="17">
    <source>
        <dbReference type="ARBA" id="ARBA00023268"/>
    </source>
</evidence>
<dbReference type="GO" id="GO:0003676">
    <property type="term" value="F:nucleic acid binding"/>
    <property type="evidence" value="ECO:0007669"/>
    <property type="project" value="InterPro"/>
</dbReference>
<dbReference type="InterPro" id="IPR036875">
    <property type="entry name" value="Znf_CCHC_sf"/>
</dbReference>
<dbReference type="GO" id="GO:0008270">
    <property type="term" value="F:zinc ion binding"/>
    <property type="evidence" value="ECO:0007669"/>
    <property type="project" value="UniProtKB-KW"/>
</dbReference>
<keyword evidence="5" id="KW-0479">Metal-binding</keyword>
<keyword evidence="4" id="KW-0540">Nuclease</keyword>
<evidence type="ECO:0000256" key="14">
    <source>
        <dbReference type="ARBA" id="ARBA00022932"/>
    </source>
</evidence>
<evidence type="ECO:0000256" key="18">
    <source>
        <dbReference type="PROSITE-ProRule" id="PRU00047"/>
    </source>
</evidence>
<dbReference type="InterPro" id="IPR043502">
    <property type="entry name" value="DNA/RNA_pol_sf"/>
</dbReference>
<dbReference type="CDD" id="cd09272">
    <property type="entry name" value="RNase_HI_RT_Ty1"/>
    <property type="match status" value="1"/>
</dbReference>
<dbReference type="PROSITE" id="PS50994">
    <property type="entry name" value="INTEGRASE"/>
    <property type="match status" value="1"/>
</dbReference>
<dbReference type="Pfam" id="PF14223">
    <property type="entry name" value="Retrotran_gag_2"/>
    <property type="match status" value="1"/>
</dbReference>
<evidence type="ECO:0000256" key="13">
    <source>
        <dbReference type="ARBA" id="ARBA00022918"/>
    </source>
</evidence>
<evidence type="ECO:0000256" key="7">
    <source>
        <dbReference type="ARBA" id="ARBA00022750"/>
    </source>
</evidence>
<dbReference type="InterPro" id="IPR036397">
    <property type="entry name" value="RNaseH_sf"/>
</dbReference>
<dbReference type="Pfam" id="PF07727">
    <property type="entry name" value="RVT_2"/>
    <property type="match status" value="1"/>
</dbReference>
<dbReference type="Pfam" id="PF22936">
    <property type="entry name" value="Pol_BBD"/>
    <property type="match status" value="1"/>
</dbReference>
<dbReference type="PANTHER" id="PTHR42648:SF11">
    <property type="entry name" value="TRANSPOSON TY4-P GAG-POL POLYPROTEIN"/>
    <property type="match status" value="1"/>
</dbReference>
<keyword evidence="16" id="KW-0233">DNA recombination</keyword>
<evidence type="ECO:0000259" key="19">
    <source>
        <dbReference type="PROSITE" id="PS50158"/>
    </source>
</evidence>
<keyword evidence="14" id="KW-0808">Transferase</keyword>
<keyword evidence="9" id="KW-0378">Hydrolase</keyword>
<dbReference type="GO" id="GO:0003964">
    <property type="term" value="F:RNA-directed DNA polymerase activity"/>
    <property type="evidence" value="ECO:0007669"/>
    <property type="project" value="UniProtKB-KW"/>
</dbReference>
<evidence type="ECO:0000256" key="8">
    <source>
        <dbReference type="ARBA" id="ARBA00022759"/>
    </source>
</evidence>
<keyword evidence="6" id="KW-0547">Nucleotide-binding</keyword>
<evidence type="ECO:0000256" key="11">
    <source>
        <dbReference type="ARBA" id="ARBA00022842"/>
    </source>
</evidence>
<dbReference type="GO" id="GO:0004519">
    <property type="term" value="F:endonuclease activity"/>
    <property type="evidence" value="ECO:0007669"/>
    <property type="project" value="UniProtKB-KW"/>
</dbReference>
<keyword evidence="18" id="KW-0863">Zinc-finger</keyword>
<organism evidence="21 22">
    <name type="scientific">Trichinella nativa</name>
    <dbReference type="NCBI Taxonomy" id="6335"/>
    <lineage>
        <taxon>Eukaryota</taxon>
        <taxon>Metazoa</taxon>
        <taxon>Ecdysozoa</taxon>
        <taxon>Nematoda</taxon>
        <taxon>Enoplea</taxon>
        <taxon>Dorylaimia</taxon>
        <taxon>Trichinellida</taxon>
        <taxon>Trichinellidae</taxon>
        <taxon>Trichinella</taxon>
    </lineage>
</organism>
<keyword evidence="15" id="KW-0917">Virion maturation</keyword>
<evidence type="ECO:0000313" key="21">
    <source>
        <dbReference type="EMBL" id="OUC39908.1"/>
    </source>
</evidence>
<dbReference type="SMART" id="SM00343">
    <property type="entry name" value="ZnF_C2HC"/>
    <property type="match status" value="1"/>
</dbReference>
<evidence type="ECO:0000256" key="6">
    <source>
        <dbReference type="ARBA" id="ARBA00022741"/>
    </source>
</evidence>
<feature type="domain" description="Integrase catalytic" evidence="20">
    <location>
        <begin position="437"/>
        <end position="613"/>
    </location>
</feature>
<keyword evidence="13" id="KW-0695">RNA-directed DNA polymerase</keyword>
<dbReference type="GO" id="GO:0042575">
    <property type="term" value="C:DNA polymerase complex"/>
    <property type="evidence" value="ECO:0007669"/>
    <property type="project" value="UniProtKB-ARBA"/>
</dbReference>
<dbReference type="InterPro" id="IPR001878">
    <property type="entry name" value="Znf_CCHC"/>
</dbReference>
<dbReference type="InterPro" id="IPR001584">
    <property type="entry name" value="Integrase_cat-core"/>
</dbReference>
<dbReference type="Pfam" id="PF00665">
    <property type="entry name" value="rve"/>
    <property type="match status" value="1"/>
</dbReference>
<keyword evidence="14" id="KW-0239">DNA-directed DNA polymerase</keyword>
<keyword evidence="14" id="KW-0548">Nucleotidyltransferase</keyword>
<comment type="caution">
    <text evidence="21">The sequence shown here is derived from an EMBL/GenBank/DDBJ whole genome shotgun (WGS) entry which is preliminary data.</text>
</comment>
<keyword evidence="17" id="KW-0511">Multifunctional enzyme</keyword>
<evidence type="ECO:0000256" key="3">
    <source>
        <dbReference type="ARBA" id="ARBA00022670"/>
    </source>
</evidence>
<evidence type="ECO:0000313" key="22">
    <source>
        <dbReference type="Proteomes" id="UP000243006"/>
    </source>
</evidence>
<dbReference type="InterPro" id="IPR025724">
    <property type="entry name" value="GAG-pre-integrase_dom"/>
</dbReference>
<keyword evidence="10" id="KW-0067">ATP-binding</keyword>
<sequence length="1133" mass="128166">MDQVVNQLVEQVQALQAQLALTKPTVLASAVGGLPESKHLDGTNYSEWKFAMKNYLVDAGLWHCVENENVDHELDQRALAKINLSIKPCASGDVRKAMTAKQAWEKLRCAYEDIGLVRRIGLYSSLFKTRFEECGSMTAYIDRITGIADQLESIGKPLDNETVGGIILGGLLIEFQPLILGIQGSNQKITVEFVKGLLLQNNVQQLVSLLPKDENCAFVSQSAKEKVKERCNRRCFKCKQTGHILAKCPFVVNDRRLSKNQKKSDKHLAASTNFAASCLLIQKTTDGDKDWFLDSGATTHLTHREDWMEEYNGRTTHTVAIANGTNITTKGCGVVKIPLATEKTLVAHDVRHAPELALNLLSVSRIAAQKKTLIFDENGCRIVDLAVEDVPDLWHRRLGHLSRGSMKLLQDGQGTGIPSDAITKTDCVTCLKGKQCRLPFPKSATKRSEEVLELVHSDICGPMQVASVGGARYFLSFIDDFSRKSFVYFLKHKNEALPKFKDFIAMVERQTSKRVKCLRTDNGREYVNNMFAEFLVRKGIRHERTIPETPQQNGVAERMNRTLVEKARTMLIDANLSPDLWAEAVGTANYLRNRCTTKALRKVTPEEAWSGRKPNLAHLKVFGCLAMVHVPSGQRKKWNPKSEERIFVGYCETSKGYRTVDCKTKKMYVTRDVKFLESRFPGTQASKEESTNSLMNPDVGEEAAQVREQSDPISYEEAVNRPDAKEWLKAINEELASHRENQSWEPAVLPPHKKAIKSKWVFKTKYKEDGTIEKRKARLVARGYSQLQGIDFEDTFAPTLGYSSLRYLLSLAAKYNLEVDQMDVVTAFLNPSLNEEIYMELPTGVDDENNKYCRLRKSIYSLKQASLAWYGMLDDTHRSFGLNRLKNEPCIYFLWKNKIFLAVGVYVDDLLILSNNESSKNELKMALCERFKMKDLGKAHWCQGIRIMQDVENGTLSIDQEQYIEKMLYRFRMSDCKGVKTPLDPNQILSKAMMLRSDEEIKQMHAVPYREAVGCLVYLSQSCRPDICHAVGIVSRFSDNPVKAHWTAVKRIFRYLKYTKTAKLVYRRTEDALTVYSDADWGNDRDDRRSISGCVVCHSGAAIAWASKKQRTVALSTTEAEYMALSHAAQETA</sequence>
<accession>A0A1Y3E9R1</accession>
<keyword evidence="3" id="KW-0645">Protease</keyword>
<dbReference type="InterPro" id="IPR012337">
    <property type="entry name" value="RNaseH-like_sf"/>
</dbReference>
<dbReference type="SUPFAM" id="SSF53098">
    <property type="entry name" value="Ribonuclease H-like"/>
    <property type="match status" value="1"/>
</dbReference>
<dbReference type="InterPro" id="IPR054722">
    <property type="entry name" value="PolX-like_BBD"/>
</dbReference>
<evidence type="ECO:0000256" key="1">
    <source>
        <dbReference type="ARBA" id="ARBA00002180"/>
    </source>
</evidence>
<evidence type="ECO:0000256" key="2">
    <source>
        <dbReference type="ARBA" id="ARBA00022612"/>
    </source>
</evidence>
<keyword evidence="12" id="KW-0229">DNA integration</keyword>
<dbReference type="PANTHER" id="PTHR42648">
    <property type="entry name" value="TRANSPOSASE, PUTATIVE-RELATED"/>
    <property type="match status" value="1"/>
</dbReference>
<protein>
    <submittedName>
        <fullName evidence="21">Integrase core domain protein</fullName>
    </submittedName>
</protein>
<dbReference type="GO" id="GO:0006508">
    <property type="term" value="P:proteolysis"/>
    <property type="evidence" value="ECO:0007669"/>
    <property type="project" value="UniProtKB-KW"/>
</dbReference>
<dbReference type="InterPro" id="IPR039537">
    <property type="entry name" value="Retrotran_Ty1/copia-like"/>
</dbReference>
<dbReference type="GO" id="GO:0019899">
    <property type="term" value="F:enzyme binding"/>
    <property type="evidence" value="ECO:0007669"/>
    <property type="project" value="UniProtKB-ARBA"/>
</dbReference>